<dbReference type="EMBL" id="CAJPIZ010030081">
    <property type="protein sequence ID" value="CAG2119831.1"/>
    <property type="molecule type" value="Genomic_DNA"/>
</dbReference>
<keyword evidence="3 5" id="KW-0863">Zinc-finger</keyword>
<feature type="domain" description="C2H2-type" evidence="7">
    <location>
        <begin position="56"/>
        <end position="85"/>
    </location>
</feature>
<evidence type="ECO:0000256" key="6">
    <source>
        <dbReference type="SAM" id="MobiDB-lite"/>
    </source>
</evidence>
<feature type="domain" description="C2H2-type" evidence="7">
    <location>
        <begin position="1"/>
        <end position="24"/>
    </location>
</feature>
<evidence type="ECO:0000313" key="8">
    <source>
        <dbReference type="EMBL" id="CAD7643847.1"/>
    </source>
</evidence>
<sequence>GCGKGFKTNQQLERHSFTHKTIKSFKCDYNGCEYRGVSQKLLTQHVKTHSTTEMSFKCDFIGCEKTFKTKSGRHYHRKTHESEPTYKCGTGGCNETFHSTHMRYRHQVAVHNRQLFKSRQGPPKRRRCQWPGCDYFGRCLSRHTRLHTDERRHPCVWPDCGKRFRSSDRLKEHMNIHNNVKPFGCDWPGCTYSAANEDNQHFRTLSQRLDQLNEQKSTRVNDNYITIESDSRLKSPSKLQLKRRRKPRKQEVIQTFNDKNTTRDEQISGSDVRPKSSSIDKQLKSEEENLENKK</sequence>
<evidence type="ECO:0000313" key="9">
    <source>
        <dbReference type="Proteomes" id="UP000759131"/>
    </source>
</evidence>
<dbReference type="PANTHER" id="PTHR19818">
    <property type="entry name" value="ZINC FINGER PROTEIN ZIC AND GLI"/>
    <property type="match status" value="1"/>
</dbReference>
<dbReference type="EMBL" id="OC884656">
    <property type="protein sequence ID" value="CAD7643847.1"/>
    <property type="molecule type" value="Genomic_DNA"/>
</dbReference>
<dbReference type="GO" id="GO:0008270">
    <property type="term" value="F:zinc ion binding"/>
    <property type="evidence" value="ECO:0007669"/>
    <property type="project" value="UniProtKB-KW"/>
</dbReference>
<name>A0A7R9LLF5_9ACAR</name>
<feature type="compositionally biased region" description="Basic and acidic residues" evidence="6">
    <location>
        <begin position="281"/>
        <end position="294"/>
    </location>
</feature>
<dbReference type="GO" id="GO:0000981">
    <property type="term" value="F:DNA-binding transcription factor activity, RNA polymerase II-specific"/>
    <property type="evidence" value="ECO:0007669"/>
    <property type="project" value="TreeGrafter"/>
</dbReference>
<dbReference type="InterPro" id="IPR036236">
    <property type="entry name" value="Znf_C2H2_sf"/>
</dbReference>
<keyword evidence="1" id="KW-0479">Metal-binding</keyword>
<evidence type="ECO:0000256" key="1">
    <source>
        <dbReference type="ARBA" id="ARBA00022723"/>
    </source>
</evidence>
<evidence type="ECO:0000256" key="5">
    <source>
        <dbReference type="PROSITE-ProRule" id="PRU00042"/>
    </source>
</evidence>
<dbReference type="GO" id="GO:0005634">
    <property type="term" value="C:nucleus"/>
    <property type="evidence" value="ECO:0007669"/>
    <property type="project" value="UniProtKB-ARBA"/>
</dbReference>
<dbReference type="PROSITE" id="PS00028">
    <property type="entry name" value="ZINC_FINGER_C2H2_1"/>
    <property type="match status" value="3"/>
</dbReference>
<protein>
    <recommendedName>
        <fullName evidence="7">C2H2-type domain-containing protein</fullName>
    </recommendedName>
</protein>
<dbReference type="GO" id="GO:0000978">
    <property type="term" value="F:RNA polymerase II cis-regulatory region sequence-specific DNA binding"/>
    <property type="evidence" value="ECO:0007669"/>
    <property type="project" value="TreeGrafter"/>
</dbReference>
<dbReference type="InterPro" id="IPR050329">
    <property type="entry name" value="GLI_C2H2-zinc-finger"/>
</dbReference>
<dbReference type="SMART" id="SM00355">
    <property type="entry name" value="ZnF_C2H2"/>
    <property type="match status" value="6"/>
</dbReference>
<feature type="domain" description="C2H2-type" evidence="7">
    <location>
        <begin position="153"/>
        <end position="182"/>
    </location>
</feature>
<evidence type="ECO:0000256" key="2">
    <source>
        <dbReference type="ARBA" id="ARBA00022737"/>
    </source>
</evidence>
<accession>A0A7R9LLF5</accession>
<evidence type="ECO:0000256" key="3">
    <source>
        <dbReference type="ARBA" id="ARBA00022771"/>
    </source>
</evidence>
<dbReference type="PANTHER" id="PTHR19818:SF139">
    <property type="entry name" value="PAIR-RULE PROTEIN ODD-PAIRED"/>
    <property type="match status" value="1"/>
</dbReference>
<dbReference type="FunFam" id="3.30.160.60:FF:000100">
    <property type="entry name" value="Zinc finger 45-like"/>
    <property type="match status" value="1"/>
</dbReference>
<reference evidence="8" key="1">
    <citation type="submission" date="2020-11" db="EMBL/GenBank/DDBJ databases">
        <authorList>
            <person name="Tran Van P."/>
        </authorList>
    </citation>
    <scope>NUCLEOTIDE SEQUENCE</scope>
</reference>
<organism evidence="8">
    <name type="scientific">Medioppia subpectinata</name>
    <dbReference type="NCBI Taxonomy" id="1979941"/>
    <lineage>
        <taxon>Eukaryota</taxon>
        <taxon>Metazoa</taxon>
        <taxon>Ecdysozoa</taxon>
        <taxon>Arthropoda</taxon>
        <taxon>Chelicerata</taxon>
        <taxon>Arachnida</taxon>
        <taxon>Acari</taxon>
        <taxon>Acariformes</taxon>
        <taxon>Sarcoptiformes</taxon>
        <taxon>Oribatida</taxon>
        <taxon>Brachypylina</taxon>
        <taxon>Oppioidea</taxon>
        <taxon>Oppiidae</taxon>
        <taxon>Medioppia</taxon>
    </lineage>
</organism>
<dbReference type="InterPro" id="IPR013087">
    <property type="entry name" value="Znf_C2H2_type"/>
</dbReference>
<keyword evidence="9" id="KW-1185">Reference proteome</keyword>
<dbReference type="Pfam" id="PF00096">
    <property type="entry name" value="zf-C2H2"/>
    <property type="match status" value="1"/>
</dbReference>
<dbReference type="GO" id="GO:0045944">
    <property type="term" value="P:positive regulation of transcription by RNA polymerase II"/>
    <property type="evidence" value="ECO:0007669"/>
    <property type="project" value="UniProtKB-ARBA"/>
</dbReference>
<feature type="non-terminal residue" evidence="8">
    <location>
        <position position="1"/>
    </location>
</feature>
<proteinExistence type="predicted"/>
<keyword evidence="4" id="KW-0862">Zinc</keyword>
<dbReference type="Gene3D" id="3.30.160.60">
    <property type="entry name" value="Classic Zinc Finger"/>
    <property type="match status" value="3"/>
</dbReference>
<dbReference type="OrthoDB" id="10064525at2759"/>
<keyword evidence="2" id="KW-0677">Repeat</keyword>
<dbReference type="SUPFAM" id="SSF57667">
    <property type="entry name" value="beta-beta-alpha zinc fingers"/>
    <property type="match status" value="3"/>
</dbReference>
<dbReference type="PROSITE" id="PS50157">
    <property type="entry name" value="ZINC_FINGER_C2H2_2"/>
    <property type="match status" value="3"/>
</dbReference>
<gene>
    <name evidence="8" type="ORF">OSB1V03_LOCUS19778</name>
</gene>
<evidence type="ECO:0000259" key="7">
    <source>
        <dbReference type="PROSITE" id="PS50157"/>
    </source>
</evidence>
<feature type="region of interest" description="Disordered" evidence="6">
    <location>
        <begin position="235"/>
        <end position="294"/>
    </location>
</feature>
<evidence type="ECO:0000256" key="4">
    <source>
        <dbReference type="ARBA" id="ARBA00022833"/>
    </source>
</evidence>
<dbReference type="AlphaFoldDB" id="A0A7R9LLF5"/>
<dbReference type="Proteomes" id="UP000759131">
    <property type="component" value="Unassembled WGS sequence"/>
</dbReference>